<keyword evidence="5 9" id="KW-1133">Transmembrane helix</keyword>
<dbReference type="PANTHER" id="PTHR31651">
    <property type="match status" value="1"/>
</dbReference>
<feature type="transmembrane region" description="Helical" evidence="9">
    <location>
        <begin position="80"/>
        <end position="102"/>
    </location>
</feature>
<dbReference type="Pfam" id="PF03547">
    <property type="entry name" value="Mem_trans"/>
    <property type="match status" value="1"/>
</dbReference>
<keyword evidence="10" id="KW-0732">Signal</keyword>
<evidence type="ECO:0000256" key="3">
    <source>
        <dbReference type="ARBA" id="ARBA00022448"/>
    </source>
</evidence>
<dbReference type="PANTHER" id="PTHR31651:SF33">
    <property type="entry name" value="PROTEIN PIN-LIKES 1"/>
    <property type="match status" value="1"/>
</dbReference>
<evidence type="ECO:0000313" key="12">
    <source>
        <dbReference type="Proteomes" id="UP001165160"/>
    </source>
</evidence>
<evidence type="ECO:0000256" key="2">
    <source>
        <dbReference type="ARBA" id="ARBA00004308"/>
    </source>
</evidence>
<protein>
    <recommendedName>
        <fullName evidence="13">PIN-like protein</fullName>
    </recommendedName>
</protein>
<name>A0A9W7BI03_9STRA</name>
<dbReference type="GO" id="GO:0055085">
    <property type="term" value="P:transmembrane transport"/>
    <property type="evidence" value="ECO:0007669"/>
    <property type="project" value="InterPro"/>
</dbReference>
<comment type="caution">
    <text evidence="11">The sequence shown here is derived from an EMBL/GenBank/DDBJ whole genome shotgun (WGS) entry which is preliminary data.</text>
</comment>
<proteinExistence type="inferred from homology"/>
<evidence type="ECO:0000256" key="1">
    <source>
        <dbReference type="ARBA" id="ARBA00004141"/>
    </source>
</evidence>
<feature type="transmembrane region" description="Helical" evidence="9">
    <location>
        <begin position="114"/>
        <end position="138"/>
    </location>
</feature>
<comment type="similarity">
    <text evidence="8">Belongs to the auxin efflux carrier (TC 2.A.69.2) family.</text>
</comment>
<evidence type="ECO:0000256" key="4">
    <source>
        <dbReference type="ARBA" id="ARBA00022692"/>
    </source>
</evidence>
<comment type="function">
    <text evidence="7">Involved in cellular auxin homeostasis by regulating auxin metabolism. Regulates intracellular auxin accumulation at the endoplasmic reticulum and thus auxin availability for nuclear auxin signaling.</text>
</comment>
<dbReference type="GO" id="GO:0012505">
    <property type="term" value="C:endomembrane system"/>
    <property type="evidence" value="ECO:0007669"/>
    <property type="project" value="UniProtKB-SubCell"/>
</dbReference>
<dbReference type="Proteomes" id="UP001165160">
    <property type="component" value="Unassembled WGS sequence"/>
</dbReference>
<feature type="signal peptide" evidence="10">
    <location>
        <begin position="1"/>
        <end position="18"/>
    </location>
</feature>
<evidence type="ECO:0008006" key="13">
    <source>
        <dbReference type="Google" id="ProtNLM"/>
    </source>
</evidence>
<dbReference type="GO" id="GO:0016020">
    <property type="term" value="C:membrane"/>
    <property type="evidence" value="ECO:0007669"/>
    <property type="project" value="UniProtKB-SubCell"/>
</dbReference>
<dbReference type="InterPro" id="IPR045033">
    <property type="entry name" value="PILS1/3/4/5/7"/>
</dbReference>
<sequence>MSLAIFLSSLQSIGNAMALAAGGSYLAHKRILAKENKKILAEISKNLTIPCLLFSKMLNCNQDWSDDQCPDVFQSVRKTWLLMLYPIWVVLCGTLTGLLMAYLSGSPRRIWKTVVAATAFGNSTGLPITLLTVIHLSFDQSTELGAIDPTLFLSVYLLTYPVLQWGVGCWLLAPAAESTPLLDDETANSNSIGSRPNSFENHVLARFSEDEKINNANARSDKLLKEEGIHKTRKIDVKKSFMAVFDKVMQPPVIASLVGLFIAAIHQV</sequence>
<evidence type="ECO:0000256" key="10">
    <source>
        <dbReference type="SAM" id="SignalP"/>
    </source>
</evidence>
<evidence type="ECO:0000256" key="7">
    <source>
        <dbReference type="ARBA" id="ARBA00025100"/>
    </source>
</evidence>
<accession>A0A9W7BI03</accession>
<keyword evidence="6 9" id="KW-0472">Membrane</keyword>
<dbReference type="InterPro" id="IPR004776">
    <property type="entry name" value="Mem_transp_PIN-like"/>
</dbReference>
<dbReference type="EMBL" id="BRXX01000067">
    <property type="protein sequence ID" value="GMH87023.1"/>
    <property type="molecule type" value="Genomic_DNA"/>
</dbReference>
<keyword evidence="12" id="KW-1185">Reference proteome</keyword>
<evidence type="ECO:0000256" key="8">
    <source>
        <dbReference type="ARBA" id="ARBA00025752"/>
    </source>
</evidence>
<evidence type="ECO:0000256" key="6">
    <source>
        <dbReference type="ARBA" id="ARBA00023136"/>
    </source>
</evidence>
<dbReference type="AlphaFoldDB" id="A0A9W7BI03"/>
<comment type="subcellular location">
    <subcellularLocation>
        <location evidence="2">Endomembrane system</location>
    </subcellularLocation>
    <subcellularLocation>
        <location evidence="1">Membrane</location>
        <topology evidence="1">Multi-pass membrane protein</topology>
    </subcellularLocation>
</comment>
<feature type="transmembrane region" description="Helical" evidence="9">
    <location>
        <begin position="150"/>
        <end position="173"/>
    </location>
</feature>
<evidence type="ECO:0000313" key="11">
    <source>
        <dbReference type="EMBL" id="GMH87023.1"/>
    </source>
</evidence>
<keyword evidence="3" id="KW-0813">Transport</keyword>
<evidence type="ECO:0000256" key="5">
    <source>
        <dbReference type="ARBA" id="ARBA00022989"/>
    </source>
</evidence>
<organism evidence="11 12">
    <name type="scientific">Triparma verrucosa</name>
    <dbReference type="NCBI Taxonomy" id="1606542"/>
    <lineage>
        <taxon>Eukaryota</taxon>
        <taxon>Sar</taxon>
        <taxon>Stramenopiles</taxon>
        <taxon>Ochrophyta</taxon>
        <taxon>Bolidophyceae</taxon>
        <taxon>Parmales</taxon>
        <taxon>Triparmaceae</taxon>
        <taxon>Triparma</taxon>
    </lineage>
</organism>
<gene>
    <name evidence="11" type="ORF">TrVE_jg13487</name>
</gene>
<feature type="transmembrane region" description="Helical" evidence="9">
    <location>
        <begin position="248"/>
        <end position="266"/>
    </location>
</feature>
<evidence type="ECO:0000256" key="9">
    <source>
        <dbReference type="SAM" id="Phobius"/>
    </source>
</evidence>
<reference evidence="12" key="1">
    <citation type="journal article" date="2023" name="Commun. Biol.">
        <title>Genome analysis of Parmales, the sister group of diatoms, reveals the evolutionary specialization of diatoms from phago-mixotrophs to photoautotrophs.</title>
        <authorList>
            <person name="Ban H."/>
            <person name="Sato S."/>
            <person name="Yoshikawa S."/>
            <person name="Yamada K."/>
            <person name="Nakamura Y."/>
            <person name="Ichinomiya M."/>
            <person name="Sato N."/>
            <person name="Blanc-Mathieu R."/>
            <person name="Endo H."/>
            <person name="Kuwata A."/>
            <person name="Ogata H."/>
        </authorList>
    </citation>
    <scope>NUCLEOTIDE SEQUENCE [LARGE SCALE GENOMIC DNA]</scope>
    <source>
        <strain evidence="12">NIES 3699</strain>
    </source>
</reference>
<feature type="chain" id="PRO_5040772190" description="PIN-like protein" evidence="10">
    <location>
        <begin position="19"/>
        <end position="268"/>
    </location>
</feature>
<keyword evidence="4 9" id="KW-0812">Transmembrane</keyword>